<keyword evidence="3" id="KW-1185">Reference proteome</keyword>
<proteinExistence type="predicted"/>
<dbReference type="AlphaFoldDB" id="G8R809"/>
<dbReference type="KEGG" id="oho:Oweho_0311"/>
<sequence length="142" mass="16294">MTIWRSFKFWRFFILFVIAGTGVGLLVTVILKDSGALEVESLDEKYIYHFDTVRSHEYVTVMVSDNLARAKEVTDFYLGRSSQIIGGDNLSYIKSFVKVKVMEYSADSNFVKIYAKYRFGVGPKIKIIEGFVPVYTLHNKLP</sequence>
<evidence type="ECO:0000256" key="1">
    <source>
        <dbReference type="SAM" id="Phobius"/>
    </source>
</evidence>
<protein>
    <submittedName>
        <fullName evidence="2">Uncharacterized protein</fullName>
    </submittedName>
</protein>
<keyword evidence="1" id="KW-0472">Membrane</keyword>
<evidence type="ECO:0000313" key="3">
    <source>
        <dbReference type="Proteomes" id="UP000005631"/>
    </source>
</evidence>
<feature type="transmembrane region" description="Helical" evidence="1">
    <location>
        <begin position="12"/>
        <end position="31"/>
    </location>
</feature>
<evidence type="ECO:0000313" key="2">
    <source>
        <dbReference type="EMBL" id="AEV31332.1"/>
    </source>
</evidence>
<accession>G8R809</accession>
<organism evidence="2 3">
    <name type="scientific">Owenweeksia hongkongensis (strain DSM 17368 / CIP 108786 / JCM 12287 / NRRL B-23963 / UST20020801)</name>
    <dbReference type="NCBI Taxonomy" id="926562"/>
    <lineage>
        <taxon>Bacteria</taxon>
        <taxon>Pseudomonadati</taxon>
        <taxon>Bacteroidota</taxon>
        <taxon>Flavobacteriia</taxon>
        <taxon>Flavobacteriales</taxon>
        <taxon>Owenweeksiaceae</taxon>
        <taxon>Owenweeksia</taxon>
    </lineage>
</organism>
<name>G8R809_OWEHD</name>
<dbReference type="EMBL" id="CP003156">
    <property type="protein sequence ID" value="AEV31332.1"/>
    <property type="molecule type" value="Genomic_DNA"/>
</dbReference>
<reference evidence="2 3" key="1">
    <citation type="journal article" date="2012" name="Stand. Genomic Sci.">
        <title>Genome sequence of the orange-pigmented seawater bacterium Owenweeksia hongkongensis type strain (UST20020801(T)).</title>
        <authorList>
            <person name="Riedel T."/>
            <person name="Held B."/>
            <person name="Nolan M."/>
            <person name="Lucas S."/>
            <person name="Lapidus A."/>
            <person name="Tice H."/>
            <person name="Del Rio T.G."/>
            <person name="Cheng J.F."/>
            <person name="Han C."/>
            <person name="Tapia R."/>
            <person name="Goodwin L.A."/>
            <person name="Pitluck S."/>
            <person name="Liolios K."/>
            <person name="Mavromatis K."/>
            <person name="Pagani I."/>
            <person name="Ivanova N."/>
            <person name="Mikhailova N."/>
            <person name="Pati A."/>
            <person name="Chen A."/>
            <person name="Palaniappan K."/>
            <person name="Rohde M."/>
            <person name="Tindall B.J."/>
            <person name="Detter J.C."/>
            <person name="Goker M."/>
            <person name="Woyke T."/>
            <person name="Bristow J."/>
            <person name="Eisen J.A."/>
            <person name="Markowitz V."/>
            <person name="Hugenholtz P."/>
            <person name="Klenk H.P."/>
            <person name="Kyrpides N.C."/>
        </authorList>
    </citation>
    <scope>NUCLEOTIDE SEQUENCE</scope>
    <source>
        <strain evidence="3">DSM 17368 / JCM 12287 / NRRL B-23963</strain>
    </source>
</reference>
<dbReference type="STRING" id="926562.Oweho_0311"/>
<gene>
    <name evidence="2" type="ordered locus">Oweho_0311</name>
</gene>
<dbReference type="HOGENOM" id="CLU_1813881_0_0_10"/>
<dbReference type="Proteomes" id="UP000005631">
    <property type="component" value="Chromosome"/>
</dbReference>
<keyword evidence="1" id="KW-0812">Transmembrane</keyword>
<keyword evidence="1" id="KW-1133">Transmembrane helix</keyword>